<organism evidence="2">
    <name type="scientific">Tanacetum cinerariifolium</name>
    <name type="common">Dalmatian daisy</name>
    <name type="synonym">Chrysanthemum cinerariifolium</name>
    <dbReference type="NCBI Taxonomy" id="118510"/>
    <lineage>
        <taxon>Eukaryota</taxon>
        <taxon>Viridiplantae</taxon>
        <taxon>Streptophyta</taxon>
        <taxon>Embryophyta</taxon>
        <taxon>Tracheophyta</taxon>
        <taxon>Spermatophyta</taxon>
        <taxon>Magnoliopsida</taxon>
        <taxon>eudicotyledons</taxon>
        <taxon>Gunneridae</taxon>
        <taxon>Pentapetalae</taxon>
        <taxon>asterids</taxon>
        <taxon>campanulids</taxon>
        <taxon>Asterales</taxon>
        <taxon>Asteraceae</taxon>
        <taxon>Asteroideae</taxon>
        <taxon>Anthemideae</taxon>
        <taxon>Anthemidinae</taxon>
        <taxon>Tanacetum</taxon>
    </lineage>
</organism>
<sequence>MPHLCFLLKGIRLKSSFLCVTWLSVCILDRPIGKEGCASWDLGKRTWGGQEMGVGTVP</sequence>
<comment type="caution">
    <text evidence="2">The sequence shown here is derived from an EMBL/GenBank/DDBJ whole genome shotgun (WGS) entry which is preliminary data.</text>
</comment>
<proteinExistence type="predicted"/>
<evidence type="ECO:0000256" key="1">
    <source>
        <dbReference type="SAM" id="SignalP"/>
    </source>
</evidence>
<name>A0A699W2V6_TANCI</name>
<keyword evidence="1" id="KW-0732">Signal</keyword>
<gene>
    <name evidence="2" type="ORF">Tci_912948</name>
</gene>
<dbReference type="EMBL" id="BKCJ011543613">
    <property type="protein sequence ID" value="GFD40979.1"/>
    <property type="molecule type" value="Genomic_DNA"/>
</dbReference>
<feature type="non-terminal residue" evidence="2">
    <location>
        <position position="58"/>
    </location>
</feature>
<reference evidence="2" key="1">
    <citation type="journal article" date="2019" name="Sci. Rep.">
        <title>Draft genome of Tanacetum cinerariifolium, the natural source of mosquito coil.</title>
        <authorList>
            <person name="Yamashiro T."/>
            <person name="Shiraishi A."/>
            <person name="Satake H."/>
            <person name="Nakayama K."/>
        </authorList>
    </citation>
    <scope>NUCLEOTIDE SEQUENCE</scope>
</reference>
<accession>A0A699W2V6</accession>
<dbReference type="AlphaFoldDB" id="A0A699W2V6"/>
<evidence type="ECO:0000313" key="2">
    <source>
        <dbReference type="EMBL" id="GFD40979.1"/>
    </source>
</evidence>
<protein>
    <submittedName>
        <fullName evidence="2">Uncharacterized protein</fullName>
    </submittedName>
</protein>
<feature type="chain" id="PRO_5025359332" evidence="1">
    <location>
        <begin position="17"/>
        <end position="58"/>
    </location>
</feature>
<feature type="signal peptide" evidence="1">
    <location>
        <begin position="1"/>
        <end position="16"/>
    </location>
</feature>